<dbReference type="WBParaSite" id="HNAJ_0001245301-mRNA-1">
    <property type="protein sequence ID" value="HNAJ_0001245301-mRNA-1"/>
    <property type="gene ID" value="HNAJ_0001245301"/>
</dbReference>
<keyword evidence="3" id="KW-1185">Reference proteome</keyword>
<dbReference type="EMBL" id="UZAE01014312">
    <property type="protein sequence ID" value="VDO13106.1"/>
    <property type="molecule type" value="Genomic_DNA"/>
</dbReference>
<evidence type="ECO:0000313" key="2">
    <source>
        <dbReference type="EMBL" id="VDO13106.1"/>
    </source>
</evidence>
<feature type="region of interest" description="Disordered" evidence="1">
    <location>
        <begin position="29"/>
        <end position="61"/>
    </location>
</feature>
<reference evidence="2 3" key="2">
    <citation type="submission" date="2018-11" db="EMBL/GenBank/DDBJ databases">
        <authorList>
            <consortium name="Pathogen Informatics"/>
        </authorList>
    </citation>
    <scope>NUCLEOTIDE SEQUENCE [LARGE SCALE GENOMIC DNA]</scope>
</reference>
<dbReference type="AlphaFoldDB" id="A0A0R3TX65"/>
<organism evidence="4">
    <name type="scientific">Rodentolepis nana</name>
    <name type="common">Dwarf tapeworm</name>
    <name type="synonym">Hymenolepis nana</name>
    <dbReference type="NCBI Taxonomy" id="102285"/>
    <lineage>
        <taxon>Eukaryota</taxon>
        <taxon>Metazoa</taxon>
        <taxon>Spiralia</taxon>
        <taxon>Lophotrochozoa</taxon>
        <taxon>Platyhelminthes</taxon>
        <taxon>Cestoda</taxon>
        <taxon>Eucestoda</taxon>
        <taxon>Cyclophyllidea</taxon>
        <taxon>Hymenolepididae</taxon>
        <taxon>Rodentolepis</taxon>
    </lineage>
</organism>
<proteinExistence type="predicted"/>
<gene>
    <name evidence="2" type="ORF">HNAJ_LOCUS12438</name>
</gene>
<reference evidence="4" key="1">
    <citation type="submission" date="2017-02" db="UniProtKB">
        <authorList>
            <consortium name="WormBaseParasite"/>
        </authorList>
    </citation>
    <scope>IDENTIFICATION</scope>
</reference>
<sequence>MNDRISRKTNNPQQLSGPVRIIDRRNRLKQVEREPRSSSVPICKERASPSRRNRVKVSIDDSRRTNRTNVVSWNVAEEDSVSSGKNSFAHARRNIQTIRDRFFPPSSQNALNGKPPPYNSTNHIDFSQDRWQVASLDSPNFEGEPTRQAGSVLAQWGTVCSHENGDSESVLFTMGEIIRLPKLCP</sequence>
<name>A0A0R3TX65_RODNA</name>
<dbReference type="Proteomes" id="UP000278807">
    <property type="component" value="Unassembled WGS sequence"/>
</dbReference>
<evidence type="ECO:0000313" key="3">
    <source>
        <dbReference type="Proteomes" id="UP000278807"/>
    </source>
</evidence>
<accession>A0A0R3TX65</accession>
<dbReference type="OrthoDB" id="6269896at2759"/>
<protein>
    <submittedName>
        <fullName evidence="2 4">Uncharacterized protein</fullName>
    </submittedName>
</protein>
<evidence type="ECO:0000256" key="1">
    <source>
        <dbReference type="SAM" id="MobiDB-lite"/>
    </source>
</evidence>
<evidence type="ECO:0000313" key="4">
    <source>
        <dbReference type="WBParaSite" id="HNAJ_0001245301-mRNA-1"/>
    </source>
</evidence>